<dbReference type="InterPro" id="IPR042226">
    <property type="entry name" value="eFR1_2_sf"/>
</dbReference>
<evidence type="ECO:0000313" key="1">
    <source>
        <dbReference type="EMBL" id="MDT9001696.1"/>
    </source>
</evidence>
<protein>
    <recommendedName>
        <fullName evidence="3">Translational machinery protein</fullName>
    </recommendedName>
</protein>
<dbReference type="SUPFAM" id="SSF53137">
    <property type="entry name" value="Translational machinery components"/>
    <property type="match status" value="1"/>
</dbReference>
<evidence type="ECO:0000313" key="2">
    <source>
        <dbReference type="Proteomes" id="UP001246372"/>
    </source>
</evidence>
<dbReference type="EMBL" id="JAVXZY010000010">
    <property type="protein sequence ID" value="MDT9001696.1"/>
    <property type="molecule type" value="Genomic_DNA"/>
</dbReference>
<accession>A0ABU3PI73</accession>
<reference evidence="1" key="1">
    <citation type="submission" date="2023-09" db="EMBL/GenBank/DDBJ databases">
        <title>Paucibacter sp. APW11 Genome sequencing and assembly.</title>
        <authorList>
            <person name="Kim I."/>
        </authorList>
    </citation>
    <scope>NUCLEOTIDE SEQUENCE</scope>
    <source>
        <strain evidence="1">APW11</strain>
    </source>
</reference>
<comment type="caution">
    <text evidence="1">The sequence shown here is derived from an EMBL/GenBank/DDBJ whole genome shotgun (WGS) entry which is preliminary data.</text>
</comment>
<sequence>MSLFHAVVQLDHQKAQVLQFDADHVVAEKIKAHSHHTKQHGSAVRSEHEFFAEVCAALDGITEVLITGSSTAQADFRHYLEKHRPHQVKQVVGYETVDHPTEKQLIALARQYFLKHDRMAGVPTPT</sequence>
<name>A0ABU3PI73_9BURK</name>
<dbReference type="RefSeq" id="WP_315652576.1">
    <property type="nucleotide sequence ID" value="NZ_JAVXZY010000010.1"/>
</dbReference>
<dbReference type="Proteomes" id="UP001246372">
    <property type="component" value="Unassembled WGS sequence"/>
</dbReference>
<dbReference type="Gene3D" id="3.30.420.60">
    <property type="entry name" value="eRF1 domain 2"/>
    <property type="match status" value="1"/>
</dbReference>
<proteinExistence type="predicted"/>
<gene>
    <name evidence="1" type="ORF">RQP53_20635</name>
</gene>
<organism evidence="1 2">
    <name type="scientific">Roseateles aquae</name>
    <dbReference type="NCBI Taxonomy" id="3077235"/>
    <lineage>
        <taxon>Bacteria</taxon>
        <taxon>Pseudomonadati</taxon>
        <taxon>Pseudomonadota</taxon>
        <taxon>Betaproteobacteria</taxon>
        <taxon>Burkholderiales</taxon>
        <taxon>Sphaerotilaceae</taxon>
        <taxon>Roseateles</taxon>
    </lineage>
</organism>
<keyword evidence="2" id="KW-1185">Reference proteome</keyword>
<evidence type="ECO:0008006" key="3">
    <source>
        <dbReference type="Google" id="ProtNLM"/>
    </source>
</evidence>